<evidence type="ECO:0000256" key="1">
    <source>
        <dbReference type="ARBA" id="ARBA00022980"/>
    </source>
</evidence>
<keyword evidence="2" id="KW-0687">Ribonucleoprotein</keyword>
<dbReference type="EMBL" id="HBGN01010457">
    <property type="protein sequence ID" value="CAD9321834.1"/>
    <property type="molecule type" value="Transcribed_RNA"/>
</dbReference>
<dbReference type="GO" id="GO:0003723">
    <property type="term" value="F:RNA binding"/>
    <property type="evidence" value="ECO:0007669"/>
    <property type="project" value="TreeGrafter"/>
</dbReference>
<dbReference type="AlphaFoldDB" id="A0A6U3QJ30"/>
<dbReference type="Gene3D" id="1.10.15.30">
    <property type="match status" value="1"/>
</dbReference>
<dbReference type="CDD" id="cd01657">
    <property type="entry name" value="Ribosomal_L7_archeal_euk"/>
    <property type="match status" value="1"/>
</dbReference>
<dbReference type="GO" id="GO:0003735">
    <property type="term" value="F:structural constituent of ribosome"/>
    <property type="evidence" value="ECO:0007669"/>
    <property type="project" value="TreeGrafter"/>
</dbReference>
<evidence type="ECO:0000256" key="2">
    <source>
        <dbReference type="ARBA" id="ARBA00023274"/>
    </source>
</evidence>
<dbReference type="GO" id="GO:0022625">
    <property type="term" value="C:cytosolic large ribosomal subunit"/>
    <property type="evidence" value="ECO:0007669"/>
    <property type="project" value="TreeGrafter"/>
</dbReference>
<proteinExistence type="predicted"/>
<keyword evidence="1" id="KW-0689">Ribosomal protein</keyword>
<dbReference type="InterPro" id="IPR035808">
    <property type="entry name" value="Ribosomal_uL30_euk_arc"/>
</dbReference>
<dbReference type="SUPFAM" id="SSF55129">
    <property type="entry name" value="Ribosomal protein L30p/L7e"/>
    <property type="match status" value="1"/>
</dbReference>
<gene>
    <name evidence="3" type="ORF">DBRI1063_LOCUS6707</name>
</gene>
<dbReference type="PANTHER" id="PTHR11524">
    <property type="entry name" value="60S RIBOSOMAL PROTEIN L7"/>
    <property type="match status" value="1"/>
</dbReference>
<dbReference type="Gene3D" id="3.30.1390.20">
    <property type="entry name" value="Ribosomal protein L30, ferredoxin-like fold domain"/>
    <property type="match status" value="1"/>
</dbReference>
<dbReference type="InterPro" id="IPR039699">
    <property type="entry name" value="Ribosomal_uL30"/>
</dbReference>
<accession>A0A6U3QJ30</accession>
<evidence type="ECO:0008006" key="4">
    <source>
        <dbReference type="Google" id="ProtNLM"/>
    </source>
</evidence>
<dbReference type="InterPro" id="IPR036919">
    <property type="entry name" value="Ribo_uL30_ferredoxin-like_sf"/>
</dbReference>
<dbReference type="GO" id="GO:0000463">
    <property type="term" value="P:maturation of LSU-rRNA from tricistronic rRNA transcript (SSU-rRNA, 5.8S rRNA, LSU-rRNA)"/>
    <property type="evidence" value="ECO:0007669"/>
    <property type="project" value="TreeGrafter"/>
</dbReference>
<reference evidence="3" key="1">
    <citation type="submission" date="2021-01" db="EMBL/GenBank/DDBJ databases">
        <authorList>
            <person name="Corre E."/>
            <person name="Pelletier E."/>
            <person name="Niang G."/>
            <person name="Scheremetjew M."/>
            <person name="Finn R."/>
            <person name="Kale V."/>
            <person name="Holt S."/>
            <person name="Cochrane G."/>
            <person name="Meng A."/>
            <person name="Brown T."/>
            <person name="Cohen L."/>
        </authorList>
    </citation>
    <scope>NUCLEOTIDE SEQUENCE</scope>
    <source>
        <strain evidence="3">Pop2</strain>
    </source>
</reference>
<organism evidence="3">
    <name type="scientific">Ditylum brightwellii</name>
    <dbReference type="NCBI Taxonomy" id="49249"/>
    <lineage>
        <taxon>Eukaryota</taxon>
        <taxon>Sar</taxon>
        <taxon>Stramenopiles</taxon>
        <taxon>Ochrophyta</taxon>
        <taxon>Bacillariophyta</taxon>
        <taxon>Mediophyceae</taxon>
        <taxon>Lithodesmiophycidae</taxon>
        <taxon>Lithodesmiales</taxon>
        <taxon>Lithodesmiaceae</taxon>
        <taxon>Ditylum</taxon>
    </lineage>
</organism>
<dbReference type="PANTHER" id="PTHR11524:SF16">
    <property type="entry name" value="LARGE RIBOSOMAL SUBUNIT PROTEIN UL30"/>
    <property type="match status" value="1"/>
</dbReference>
<protein>
    <recommendedName>
        <fullName evidence="4">Ribosomal protein L30 ferredoxin-like fold domain-containing protein</fullName>
    </recommendedName>
</protein>
<name>A0A6U3QJ30_9STRA</name>
<sequence length="294" mass="33628">MSNNNENSTTSSLQLIPETVLKKKHDLDEMKMKRAAAAQPGNNKVFSRKTKAIKIIKPEKFLSRATSRINHERRFKRVNKKGMQKRASNSKVVEDQIVTVEEGDERTLAVAEGEEEDATTIPRANNSVGANIVFAIRIRNEKRAIPANVKRALGRMRLRNVNEGVFLRYDEYTRKGLHLVEPWVVYGVPSKATITDLLKRRGHLKIDTQRVPLTDNTLIEEHMSDYNMLCVEDIVHELHSVGEYFGQVSTFLWPFRLAAFSSKFQKRVLNMKDGQRGDYGDVGESMDDMIRKVL</sequence>
<evidence type="ECO:0000313" key="3">
    <source>
        <dbReference type="EMBL" id="CAD9321834.1"/>
    </source>
</evidence>